<evidence type="ECO:0000256" key="2">
    <source>
        <dbReference type="ARBA" id="ARBA00007568"/>
    </source>
</evidence>
<dbReference type="EMBL" id="CAMAPF010000003">
    <property type="protein sequence ID" value="CAH9051767.1"/>
    <property type="molecule type" value="Genomic_DNA"/>
</dbReference>
<dbReference type="Gene3D" id="3.40.30.10">
    <property type="entry name" value="Glutaredoxin"/>
    <property type="match status" value="1"/>
</dbReference>
<evidence type="ECO:0000313" key="9">
    <source>
        <dbReference type="Proteomes" id="UP001152523"/>
    </source>
</evidence>
<dbReference type="AlphaFoldDB" id="A0AAV0BVR3"/>
<dbReference type="Pfam" id="PF00462">
    <property type="entry name" value="Glutaredoxin"/>
    <property type="match status" value="1"/>
</dbReference>
<proteinExistence type="inferred from homology"/>
<accession>A0AAV0BVR3</accession>
<reference evidence="6" key="1">
    <citation type="submission" date="2022-07" db="EMBL/GenBank/DDBJ databases">
        <authorList>
            <person name="Macas J."/>
            <person name="Novak P."/>
            <person name="Neumann P."/>
        </authorList>
    </citation>
    <scope>NUCLEOTIDE SEQUENCE</scope>
</reference>
<evidence type="ECO:0000313" key="6">
    <source>
        <dbReference type="EMBL" id="CAH9051767.1"/>
    </source>
</evidence>
<keyword evidence="3" id="KW-0963">Cytoplasm</keyword>
<dbReference type="PANTHER" id="PTHR10168">
    <property type="entry name" value="GLUTAREDOXIN"/>
    <property type="match status" value="1"/>
</dbReference>
<dbReference type="PROSITE" id="PS51354">
    <property type="entry name" value="GLUTAREDOXIN_2"/>
    <property type="match status" value="1"/>
</dbReference>
<dbReference type="Proteomes" id="UP001152523">
    <property type="component" value="Unassembled WGS sequence"/>
</dbReference>
<dbReference type="InterPro" id="IPR036249">
    <property type="entry name" value="Thioredoxin-like_sf"/>
</dbReference>
<evidence type="ECO:0000256" key="4">
    <source>
        <dbReference type="ARBA" id="ARBA00023284"/>
    </source>
</evidence>
<dbReference type="EMBL" id="CAMAPF010001023">
    <property type="protein sequence ID" value="CAH9140542.1"/>
    <property type="molecule type" value="Genomic_DNA"/>
</dbReference>
<comment type="caution">
    <text evidence="6">The sequence shown here is derived from an EMBL/GenBank/DDBJ whole genome shotgun (WGS) entry which is preliminary data.</text>
</comment>
<evidence type="ECO:0000313" key="8">
    <source>
        <dbReference type="EMBL" id="CAH9140542.1"/>
    </source>
</evidence>
<protein>
    <recommendedName>
        <fullName evidence="5">Glutaredoxin domain-containing protein</fullName>
    </recommendedName>
</protein>
<dbReference type="GO" id="GO:0005737">
    <property type="term" value="C:cytoplasm"/>
    <property type="evidence" value="ECO:0007669"/>
    <property type="project" value="UniProtKB-SubCell"/>
</dbReference>
<organism evidence="6 9">
    <name type="scientific">Cuscuta epithymum</name>
    <dbReference type="NCBI Taxonomy" id="186058"/>
    <lineage>
        <taxon>Eukaryota</taxon>
        <taxon>Viridiplantae</taxon>
        <taxon>Streptophyta</taxon>
        <taxon>Embryophyta</taxon>
        <taxon>Tracheophyta</taxon>
        <taxon>Spermatophyta</taxon>
        <taxon>Magnoliopsida</taxon>
        <taxon>eudicotyledons</taxon>
        <taxon>Gunneridae</taxon>
        <taxon>Pentapetalae</taxon>
        <taxon>asterids</taxon>
        <taxon>lamiids</taxon>
        <taxon>Solanales</taxon>
        <taxon>Convolvulaceae</taxon>
        <taxon>Cuscuteae</taxon>
        <taxon>Cuscuta</taxon>
        <taxon>Cuscuta subgen. Cuscuta</taxon>
    </lineage>
</organism>
<evidence type="ECO:0000259" key="5">
    <source>
        <dbReference type="Pfam" id="PF00462"/>
    </source>
</evidence>
<dbReference type="CDD" id="cd03419">
    <property type="entry name" value="GRX_GRXh_1_2_like"/>
    <property type="match status" value="1"/>
</dbReference>
<dbReference type="EMBL" id="CAMAPF010000406">
    <property type="protein sequence ID" value="CAH9117347.1"/>
    <property type="molecule type" value="Genomic_DNA"/>
</dbReference>
<dbReference type="SUPFAM" id="SSF52833">
    <property type="entry name" value="Thioredoxin-like"/>
    <property type="match status" value="1"/>
</dbReference>
<gene>
    <name evidence="7" type="ORF">CEPIT_LOCUS21827</name>
    <name evidence="6" type="ORF">CEPIT_LOCUS282</name>
    <name evidence="8" type="ORF">CEPIT_LOCUS38431</name>
</gene>
<keyword evidence="4" id="KW-0676">Redox-active center</keyword>
<comment type="similarity">
    <text evidence="2">Belongs to the glutaredoxin family. CC-type subfamily.</text>
</comment>
<dbReference type="NCBIfam" id="TIGR02189">
    <property type="entry name" value="GlrX-like_plant"/>
    <property type="match status" value="1"/>
</dbReference>
<name>A0AAV0BVR3_9ASTE</name>
<keyword evidence="9" id="KW-1185">Reference proteome</keyword>
<dbReference type="InterPro" id="IPR002109">
    <property type="entry name" value="Glutaredoxin"/>
</dbReference>
<evidence type="ECO:0000256" key="3">
    <source>
        <dbReference type="ARBA" id="ARBA00022490"/>
    </source>
</evidence>
<evidence type="ECO:0000313" key="7">
    <source>
        <dbReference type="EMBL" id="CAH9117347.1"/>
    </source>
</evidence>
<feature type="domain" description="Glutaredoxin" evidence="5">
    <location>
        <begin position="13"/>
        <end position="87"/>
    </location>
</feature>
<comment type="subcellular location">
    <subcellularLocation>
        <location evidence="1">Cytoplasm</location>
    </subcellularLocation>
</comment>
<evidence type="ECO:0000256" key="1">
    <source>
        <dbReference type="ARBA" id="ARBA00004496"/>
    </source>
</evidence>
<dbReference type="InterPro" id="IPR011905">
    <property type="entry name" value="GlrX-like_pln_2"/>
</dbReference>
<sequence length="114" mass="11997">MTTVWSLAAAKPVVIFSKSTCCMTHAVDVLLTGFGASFTVYQLDELSNGLALEQQLMQVCPAPGTSWGGSGIGKPYLPAVFIGGNYVGGQNEVLCLHLKGELVPLLKKAGAIWL</sequence>